<evidence type="ECO:0000313" key="3">
    <source>
        <dbReference type="EMBL" id="MRW89036.1"/>
    </source>
</evidence>
<evidence type="ECO:0000313" key="4">
    <source>
        <dbReference type="Proteomes" id="UP000433309"/>
    </source>
</evidence>
<dbReference type="GO" id="GO:0015074">
    <property type="term" value="P:DNA integration"/>
    <property type="evidence" value="ECO:0007669"/>
    <property type="project" value="InterPro"/>
</dbReference>
<keyword evidence="4" id="KW-1185">Reference proteome</keyword>
<reference evidence="3 4" key="1">
    <citation type="submission" date="2019-11" db="EMBL/GenBank/DDBJ databases">
        <title>Novel species isolated from a subtropical stream in China.</title>
        <authorList>
            <person name="Lu H."/>
        </authorList>
    </citation>
    <scope>NUCLEOTIDE SEQUENCE [LARGE SCALE GENOMIC DNA]</scope>
    <source>
        <strain evidence="3 4">FT80W</strain>
    </source>
</reference>
<sequence>MGATEVTQFLTHLAVAAGVAPSPQNQAKATLLFLYKEVLDTELPRLDEITTAKSSQRLACRAEQR</sequence>
<dbReference type="RefSeq" id="WP_154373164.1">
    <property type="nucleotide sequence ID" value="NZ_WKJK01000002.1"/>
</dbReference>
<dbReference type="EMBL" id="WKJK01000002">
    <property type="protein sequence ID" value="MRW89036.1"/>
    <property type="molecule type" value="Genomic_DNA"/>
</dbReference>
<keyword evidence="1" id="KW-0238">DNA-binding</keyword>
<accession>A0A6I2KXW3</accession>
<gene>
    <name evidence="3" type="ORF">GJ699_03470</name>
</gene>
<evidence type="ECO:0000259" key="2">
    <source>
        <dbReference type="Pfam" id="PF13495"/>
    </source>
</evidence>
<protein>
    <recommendedName>
        <fullName evidence="2">Integrase SAM-like N-terminal domain-containing protein</fullName>
    </recommendedName>
</protein>
<evidence type="ECO:0000256" key="1">
    <source>
        <dbReference type="ARBA" id="ARBA00023125"/>
    </source>
</evidence>
<dbReference type="InterPro" id="IPR010998">
    <property type="entry name" value="Integrase_recombinase_N"/>
</dbReference>
<proteinExistence type="predicted"/>
<dbReference type="GO" id="GO:0003677">
    <property type="term" value="F:DNA binding"/>
    <property type="evidence" value="ECO:0007669"/>
    <property type="project" value="UniProtKB-KW"/>
</dbReference>
<dbReference type="Pfam" id="PF13495">
    <property type="entry name" value="Phage_int_SAM_4"/>
    <property type="match status" value="1"/>
</dbReference>
<organism evidence="3 4">
    <name type="scientific">Duganella guangzhouensis</name>
    <dbReference type="NCBI Taxonomy" id="2666084"/>
    <lineage>
        <taxon>Bacteria</taxon>
        <taxon>Pseudomonadati</taxon>
        <taxon>Pseudomonadota</taxon>
        <taxon>Betaproteobacteria</taxon>
        <taxon>Burkholderiales</taxon>
        <taxon>Oxalobacteraceae</taxon>
        <taxon>Telluria group</taxon>
        <taxon>Duganella</taxon>
    </lineage>
</organism>
<dbReference type="AlphaFoldDB" id="A0A6I2KXW3"/>
<dbReference type="Gene3D" id="1.10.150.130">
    <property type="match status" value="1"/>
</dbReference>
<name>A0A6I2KXW3_9BURK</name>
<comment type="caution">
    <text evidence="3">The sequence shown here is derived from an EMBL/GenBank/DDBJ whole genome shotgun (WGS) entry which is preliminary data.</text>
</comment>
<feature type="domain" description="Integrase SAM-like N-terminal" evidence="2">
    <location>
        <begin position="1"/>
        <end position="44"/>
    </location>
</feature>
<dbReference type="InterPro" id="IPR004107">
    <property type="entry name" value="Integrase_SAM-like_N"/>
</dbReference>
<dbReference type="Proteomes" id="UP000433309">
    <property type="component" value="Unassembled WGS sequence"/>
</dbReference>